<evidence type="ECO:0000313" key="5">
    <source>
        <dbReference type="Proteomes" id="UP000269044"/>
    </source>
</evidence>
<comment type="caution">
    <text evidence="3">The sequence shown here is derived from an EMBL/GenBank/DDBJ whole genome shotgun (WGS) entry which is preliminary data.</text>
</comment>
<reference evidence="4 5" key="1">
    <citation type="submission" date="2018-08" db="EMBL/GenBank/DDBJ databases">
        <title>Recombination of ecologically and evolutionarily significant loci maintains genetic cohesion in the Pseudomonas syringae species complex.</title>
        <authorList>
            <person name="Dillon M."/>
            <person name="Thakur S."/>
            <person name="Almeida R.N.D."/>
            <person name="Weir B.S."/>
            <person name="Guttman D.S."/>
        </authorList>
    </citation>
    <scope>NUCLEOTIDE SEQUENCE [LARGE SCALE GENOMIC DNA]</scope>
    <source>
        <strain evidence="3 5">ICMP 13052</strain>
        <strain evidence="2 4">ICMP 4330</strain>
    </source>
</reference>
<dbReference type="EMBL" id="RBRA01000001">
    <property type="protein sequence ID" value="RMQ30108.1"/>
    <property type="molecule type" value="Genomic_DNA"/>
</dbReference>
<keyword evidence="1" id="KW-0812">Transmembrane</keyword>
<dbReference type="Proteomes" id="UP000269044">
    <property type="component" value="Unassembled WGS sequence"/>
</dbReference>
<sequence>MRVRLPVGQHLGGNFYECRAMNGPPELPDFIEPDAPRWRRWWLGLVLLWGVQSAVLLLVWPKEQPRQELWLWSAVLPLCWALILAVRWVAWQIELFNRTVYLRTRETAMQRWWQWRSLGLPVQDVLLLGPSGDVQTAYRNLMKNTPLSKPLAPPGATHLMLRCPLSISALTERAPALARHLARLTLALPGLVEGWSQLRAIAWAGDASSQAAFVEALARAGVVLPEARLPLQHLTDLDDLIDTFHRDCRGEDDWLLCAGVVSVESADNSDLPGEAGFLWRVNRQGRQLLHRGEYQAGEASTELCSQIQRYAGLEAPPTTCLALDKTSQAVFVEGGWSAVEHQLDGQWGVLAHLAPFIGMSLALLQAGEAGQPCGWLSQDADKRLAIGVAVPHGKS</sequence>
<dbReference type="AlphaFoldDB" id="A0A0P9PRK1"/>
<keyword evidence="1" id="KW-0472">Membrane</keyword>
<name>A0A0P9PRK1_9PSED</name>
<protein>
    <submittedName>
        <fullName evidence="3">Uncharacterized protein</fullName>
    </submittedName>
</protein>
<gene>
    <name evidence="3" type="ORF">ALQ08_02587</name>
    <name evidence="2" type="ORF">ALQ28_02206</name>
</gene>
<organism evidence="3 5">
    <name type="scientific">Pseudomonas syringae pv. delphinii</name>
    <dbReference type="NCBI Taxonomy" id="192088"/>
    <lineage>
        <taxon>Bacteria</taxon>
        <taxon>Pseudomonadati</taxon>
        <taxon>Pseudomonadota</taxon>
        <taxon>Gammaproteobacteria</taxon>
        <taxon>Pseudomonadales</taxon>
        <taxon>Pseudomonadaceae</taxon>
        <taxon>Pseudomonas</taxon>
    </lineage>
</organism>
<feature type="transmembrane region" description="Helical" evidence="1">
    <location>
        <begin position="41"/>
        <end position="60"/>
    </location>
</feature>
<dbReference type="EMBL" id="RBQG01000234">
    <property type="protein sequence ID" value="RMP10593.1"/>
    <property type="molecule type" value="Genomic_DNA"/>
</dbReference>
<dbReference type="Proteomes" id="UP000267908">
    <property type="component" value="Unassembled WGS sequence"/>
</dbReference>
<accession>A0A0P9PRK1</accession>
<keyword evidence="1" id="KW-1133">Transmembrane helix</keyword>
<feature type="transmembrane region" description="Helical" evidence="1">
    <location>
        <begin position="69"/>
        <end position="91"/>
    </location>
</feature>
<proteinExistence type="predicted"/>
<evidence type="ECO:0000313" key="4">
    <source>
        <dbReference type="Proteomes" id="UP000267908"/>
    </source>
</evidence>
<evidence type="ECO:0000313" key="3">
    <source>
        <dbReference type="EMBL" id="RMQ30108.1"/>
    </source>
</evidence>
<evidence type="ECO:0000256" key="1">
    <source>
        <dbReference type="SAM" id="Phobius"/>
    </source>
</evidence>
<evidence type="ECO:0000313" key="2">
    <source>
        <dbReference type="EMBL" id="RMP10593.1"/>
    </source>
</evidence>